<evidence type="ECO:0000256" key="7">
    <source>
        <dbReference type="PIRSR" id="PIRSR601019-2"/>
    </source>
</evidence>
<name>A0A9Q0LLD4_ANAIG</name>
<dbReference type="InterPro" id="IPR011025">
    <property type="entry name" value="GproteinA_insert"/>
</dbReference>
<evidence type="ECO:0000256" key="8">
    <source>
        <dbReference type="SAM" id="MobiDB-lite"/>
    </source>
</evidence>
<dbReference type="FunFam" id="1.10.400.10:FF:000007">
    <property type="entry name" value="Guanine nucleotide-binding protein subunit alpha"/>
    <property type="match status" value="1"/>
</dbReference>
<feature type="region of interest" description="Disordered" evidence="8">
    <location>
        <begin position="1"/>
        <end position="23"/>
    </location>
</feature>
<dbReference type="InterPro" id="IPR027417">
    <property type="entry name" value="P-loop_NTPase"/>
</dbReference>
<dbReference type="SUPFAM" id="SSF52540">
    <property type="entry name" value="P-loop containing nucleoside triphosphate hydrolases"/>
    <property type="match status" value="1"/>
</dbReference>
<evidence type="ECO:0000256" key="5">
    <source>
        <dbReference type="ARBA" id="ARBA00023224"/>
    </source>
</evidence>
<keyword evidence="5" id="KW-0807">Transducer</keyword>
<evidence type="ECO:0000313" key="9">
    <source>
        <dbReference type="EMBL" id="KAJ5075621.1"/>
    </source>
</evidence>
<dbReference type="PROSITE" id="PS51882">
    <property type="entry name" value="G_ALPHA"/>
    <property type="match status" value="1"/>
</dbReference>
<dbReference type="FunFam" id="3.40.50.300:FF:000563">
    <property type="entry name" value="Guanine nucleotide-binding protein alpha subunit"/>
    <property type="match status" value="1"/>
</dbReference>
<dbReference type="PANTHER" id="PTHR10218">
    <property type="entry name" value="GTP-BINDING PROTEIN ALPHA SUBUNIT"/>
    <property type="match status" value="1"/>
</dbReference>
<feature type="binding site" evidence="6">
    <location>
        <begin position="146"/>
        <end position="147"/>
    </location>
    <ligand>
        <name>GTP</name>
        <dbReference type="ChEBI" id="CHEBI:37565"/>
    </ligand>
</feature>
<dbReference type="GO" id="GO:0005737">
    <property type="term" value="C:cytoplasm"/>
    <property type="evidence" value="ECO:0007669"/>
    <property type="project" value="TreeGrafter"/>
</dbReference>
<proteinExistence type="predicted"/>
<dbReference type="GO" id="GO:0005834">
    <property type="term" value="C:heterotrimeric G-protein complex"/>
    <property type="evidence" value="ECO:0007669"/>
    <property type="project" value="TreeGrafter"/>
</dbReference>
<dbReference type="GO" id="GO:0007188">
    <property type="term" value="P:adenylate cyclase-modulating G protein-coupled receptor signaling pathway"/>
    <property type="evidence" value="ECO:0007669"/>
    <property type="project" value="TreeGrafter"/>
</dbReference>
<dbReference type="GO" id="GO:0046872">
    <property type="term" value="F:metal ion binding"/>
    <property type="evidence" value="ECO:0007669"/>
    <property type="project" value="UniProtKB-KW"/>
</dbReference>
<evidence type="ECO:0000256" key="4">
    <source>
        <dbReference type="ARBA" id="ARBA00023134"/>
    </source>
</evidence>
<comment type="caution">
    <text evidence="9">The sequence shown here is derived from an EMBL/GenBank/DDBJ whole genome shotgun (WGS) entry which is preliminary data.</text>
</comment>
<keyword evidence="1 7" id="KW-0479">Metal-binding</keyword>
<dbReference type="GO" id="GO:0005525">
    <property type="term" value="F:GTP binding"/>
    <property type="evidence" value="ECO:0007669"/>
    <property type="project" value="UniProtKB-KW"/>
</dbReference>
<dbReference type="Proteomes" id="UP001149090">
    <property type="component" value="Unassembled WGS sequence"/>
</dbReference>
<dbReference type="GO" id="GO:0031683">
    <property type="term" value="F:G-protein beta/gamma-subunit complex binding"/>
    <property type="evidence" value="ECO:0007669"/>
    <property type="project" value="InterPro"/>
</dbReference>
<dbReference type="Pfam" id="PF00503">
    <property type="entry name" value="G-alpha"/>
    <property type="match status" value="1"/>
</dbReference>
<feature type="binding site" evidence="6">
    <location>
        <position position="321"/>
    </location>
    <ligand>
        <name>GTP</name>
        <dbReference type="ChEBI" id="CHEBI:37565"/>
    </ligand>
</feature>
<feature type="binding site" evidence="6">
    <location>
        <begin position="196"/>
        <end position="200"/>
    </location>
    <ligand>
        <name>GTP</name>
        <dbReference type="ChEBI" id="CHEBI:37565"/>
    </ligand>
</feature>
<dbReference type="PANTHER" id="PTHR10218:SF302">
    <property type="entry name" value="GUANINE NUCLEOTIDE-BINDING PROTEIN ALPHA-5 SUBUNIT"/>
    <property type="match status" value="1"/>
</dbReference>
<protein>
    <submittedName>
        <fullName evidence="9">Guanine nucleotide-binding protein g(O) subunit alpha</fullName>
    </submittedName>
</protein>
<dbReference type="GO" id="GO:0001664">
    <property type="term" value="F:G protein-coupled receptor binding"/>
    <property type="evidence" value="ECO:0007669"/>
    <property type="project" value="TreeGrafter"/>
</dbReference>
<evidence type="ECO:0000256" key="3">
    <source>
        <dbReference type="ARBA" id="ARBA00022842"/>
    </source>
</evidence>
<evidence type="ECO:0000256" key="1">
    <source>
        <dbReference type="ARBA" id="ARBA00022723"/>
    </source>
</evidence>
<dbReference type="OrthoDB" id="5817230at2759"/>
<keyword evidence="2 6" id="KW-0547">Nucleotide-binding</keyword>
<dbReference type="Gene3D" id="1.10.400.10">
    <property type="entry name" value="GI Alpha 1, domain 2-like"/>
    <property type="match status" value="1"/>
</dbReference>
<sequence length="347" mass="40231">MGCSDSKVDNGKKRNSEIEESLKKDKISQGNEYKFLLLGAGDSGKSTILKQIKILFQSGFTEEEKKDYIKIVHSNILESMQALIEKKQILQLSFQNESNEQVSSSILSLTGDQILSQEIGSMLKSLWNDKTIQEIYTKRNEIQMCDSAKYFFEDIDRIFDPDYVPTEDDVIHSRTRSTGIIEQKFVLQGLNFNIVDVGGQRNERKKWIHCFHEISGVIFFISLSEFDQKLFEDSQENRLSESIFLFEEICNSRWFKKSSIFLFLNKIDLFNEKIEQNGLSEHFPDYTGGKDPKAARKFLRKKILDANNNPNREIHTFYTCATDTENISKVFNKVKDLILKQTMNNDI</sequence>
<dbReference type="GO" id="GO:0003924">
    <property type="term" value="F:GTPase activity"/>
    <property type="evidence" value="ECO:0007669"/>
    <property type="project" value="InterPro"/>
</dbReference>
<evidence type="ECO:0000256" key="6">
    <source>
        <dbReference type="PIRSR" id="PIRSR601019-1"/>
    </source>
</evidence>
<dbReference type="SMART" id="SM00275">
    <property type="entry name" value="G_alpha"/>
    <property type="match status" value="1"/>
</dbReference>
<dbReference type="EMBL" id="JAPDFW010000064">
    <property type="protein sequence ID" value="KAJ5075621.1"/>
    <property type="molecule type" value="Genomic_DNA"/>
</dbReference>
<dbReference type="CDD" id="cd00066">
    <property type="entry name" value="G-alpha"/>
    <property type="match status" value="1"/>
</dbReference>
<keyword evidence="3 7" id="KW-0460">Magnesium</keyword>
<feature type="binding site" evidence="6">
    <location>
        <begin position="265"/>
        <end position="268"/>
    </location>
    <ligand>
        <name>GTP</name>
        <dbReference type="ChEBI" id="CHEBI:37565"/>
    </ligand>
</feature>
<reference evidence="9" key="1">
    <citation type="submission" date="2022-10" db="EMBL/GenBank/DDBJ databases">
        <title>Novel sulphate-reducing endosymbionts in the free-living metamonad Anaeramoeba.</title>
        <authorList>
            <person name="Jerlstrom-Hultqvist J."/>
            <person name="Cepicka I."/>
            <person name="Gallot-Lavallee L."/>
            <person name="Salas-Leiva D."/>
            <person name="Curtis B.A."/>
            <person name="Zahonova K."/>
            <person name="Pipaliya S."/>
            <person name="Dacks J."/>
            <person name="Roger A.J."/>
        </authorList>
    </citation>
    <scope>NUCLEOTIDE SEQUENCE</scope>
    <source>
        <strain evidence="9">BMAN</strain>
    </source>
</reference>
<organism evidence="9 10">
    <name type="scientific">Anaeramoeba ignava</name>
    <name type="common">Anaerobic marine amoeba</name>
    <dbReference type="NCBI Taxonomy" id="1746090"/>
    <lineage>
        <taxon>Eukaryota</taxon>
        <taxon>Metamonada</taxon>
        <taxon>Anaeramoebidae</taxon>
        <taxon>Anaeramoeba</taxon>
    </lineage>
</organism>
<dbReference type="Gene3D" id="3.40.50.300">
    <property type="entry name" value="P-loop containing nucleotide triphosphate hydrolases"/>
    <property type="match status" value="1"/>
</dbReference>
<evidence type="ECO:0000313" key="10">
    <source>
        <dbReference type="Proteomes" id="UP001149090"/>
    </source>
</evidence>
<feature type="binding site" evidence="7">
    <location>
        <position position="46"/>
    </location>
    <ligand>
        <name>Mg(2+)</name>
        <dbReference type="ChEBI" id="CHEBI:18420"/>
    </ligand>
</feature>
<dbReference type="PRINTS" id="PR00318">
    <property type="entry name" value="GPROTEINA"/>
</dbReference>
<accession>A0A9Q0LLD4</accession>
<keyword evidence="4 6" id="KW-0342">GTP-binding</keyword>
<evidence type="ECO:0000256" key="2">
    <source>
        <dbReference type="ARBA" id="ARBA00022741"/>
    </source>
</evidence>
<dbReference type="SUPFAM" id="SSF47895">
    <property type="entry name" value="Transducin (alpha subunit), insertion domain"/>
    <property type="match status" value="1"/>
</dbReference>
<dbReference type="InterPro" id="IPR001019">
    <property type="entry name" value="Gprotein_alpha_su"/>
</dbReference>
<gene>
    <name evidence="9" type="ORF">M0811_07191</name>
</gene>
<dbReference type="GO" id="GO:0032502">
    <property type="term" value="P:developmental process"/>
    <property type="evidence" value="ECO:0007669"/>
    <property type="project" value="UniProtKB-ARBA"/>
</dbReference>
<feature type="binding site" evidence="7">
    <location>
        <position position="177"/>
    </location>
    <ligand>
        <name>Mg(2+)</name>
        <dbReference type="ChEBI" id="CHEBI:18420"/>
    </ligand>
</feature>
<dbReference type="AlphaFoldDB" id="A0A9Q0LLD4"/>
<dbReference type="OMA" id="QVIWADA"/>
<keyword evidence="10" id="KW-1185">Reference proteome</keyword>